<dbReference type="GO" id="GO:0003677">
    <property type="term" value="F:DNA binding"/>
    <property type="evidence" value="ECO:0007669"/>
    <property type="project" value="UniProtKB-KW"/>
</dbReference>
<dbReference type="PROSITE" id="PS51253">
    <property type="entry name" value="HTH_CENPB"/>
    <property type="match status" value="2"/>
</dbReference>
<keyword evidence="2" id="KW-0238">DNA-binding</keyword>
<feature type="domain" description="HTH CENPB-type" evidence="5">
    <location>
        <begin position="802"/>
        <end position="880"/>
    </location>
</feature>
<feature type="compositionally biased region" description="Polar residues" evidence="4">
    <location>
        <begin position="657"/>
        <end position="670"/>
    </location>
</feature>
<dbReference type="Proteomes" id="UP000327044">
    <property type="component" value="Unassembled WGS sequence"/>
</dbReference>
<dbReference type="InParanoid" id="A0A5N4B6R9"/>
<accession>A0A5N4B6R9</accession>
<dbReference type="SUPFAM" id="SSF46689">
    <property type="entry name" value="Homeodomain-like"/>
    <property type="match status" value="1"/>
</dbReference>
<dbReference type="EMBL" id="VVIM01000001">
    <property type="protein sequence ID" value="KAB0805060.1"/>
    <property type="molecule type" value="Genomic_DNA"/>
</dbReference>
<dbReference type="Gene3D" id="3.30.420.10">
    <property type="entry name" value="Ribonuclease H-like superfamily/Ribonuclease H"/>
    <property type="match status" value="1"/>
</dbReference>
<evidence type="ECO:0000313" key="6">
    <source>
        <dbReference type="EMBL" id="KAB0805060.1"/>
    </source>
</evidence>
<dbReference type="InterPro" id="IPR009057">
    <property type="entry name" value="Homeodomain-like_sf"/>
</dbReference>
<name>A0A5N4B6R9_PHOPY</name>
<evidence type="ECO:0000256" key="1">
    <source>
        <dbReference type="ARBA" id="ARBA00004123"/>
    </source>
</evidence>
<dbReference type="Gene3D" id="1.10.10.60">
    <property type="entry name" value="Homeodomain-like"/>
    <property type="match status" value="1"/>
</dbReference>
<dbReference type="InterPro" id="IPR007889">
    <property type="entry name" value="HTH_Psq"/>
</dbReference>
<evidence type="ECO:0000259" key="5">
    <source>
        <dbReference type="PROSITE" id="PS51253"/>
    </source>
</evidence>
<evidence type="ECO:0000256" key="2">
    <source>
        <dbReference type="ARBA" id="ARBA00023125"/>
    </source>
</evidence>
<gene>
    <name evidence="6" type="ORF">PPYR_02030</name>
</gene>
<feature type="domain" description="HTH CENPB-type" evidence="5">
    <location>
        <begin position="202"/>
        <end position="279"/>
    </location>
</feature>
<organism evidence="6 7">
    <name type="scientific">Photinus pyralis</name>
    <name type="common">Common eastern firefly</name>
    <name type="synonym">Lampyris pyralis</name>
    <dbReference type="NCBI Taxonomy" id="7054"/>
    <lineage>
        <taxon>Eukaryota</taxon>
        <taxon>Metazoa</taxon>
        <taxon>Ecdysozoa</taxon>
        <taxon>Arthropoda</taxon>
        <taxon>Hexapoda</taxon>
        <taxon>Insecta</taxon>
        <taxon>Pterygota</taxon>
        <taxon>Neoptera</taxon>
        <taxon>Endopterygota</taxon>
        <taxon>Coleoptera</taxon>
        <taxon>Polyphaga</taxon>
        <taxon>Elateriformia</taxon>
        <taxon>Elateroidea</taxon>
        <taxon>Lampyridae</taxon>
        <taxon>Lampyrinae</taxon>
        <taxon>Photinus</taxon>
    </lineage>
</organism>
<evidence type="ECO:0000256" key="4">
    <source>
        <dbReference type="SAM" id="MobiDB-lite"/>
    </source>
</evidence>
<evidence type="ECO:0000313" key="7">
    <source>
        <dbReference type="Proteomes" id="UP000327044"/>
    </source>
</evidence>
<keyword evidence="7" id="KW-1185">Reference proteome</keyword>
<comment type="caution">
    <text evidence="6">The sequence shown here is derived from an EMBL/GenBank/DDBJ whole genome shotgun (WGS) entry which is preliminary data.</text>
</comment>
<feature type="compositionally biased region" description="Basic and acidic residues" evidence="4">
    <location>
        <begin position="639"/>
        <end position="656"/>
    </location>
</feature>
<comment type="subcellular location">
    <subcellularLocation>
        <location evidence="1">Nucleus</location>
    </subcellularLocation>
</comment>
<dbReference type="Pfam" id="PF05225">
    <property type="entry name" value="HTH_psq"/>
    <property type="match status" value="2"/>
</dbReference>
<evidence type="ECO:0000256" key="3">
    <source>
        <dbReference type="ARBA" id="ARBA00023242"/>
    </source>
</evidence>
<feature type="region of interest" description="Disordered" evidence="4">
    <location>
        <begin position="551"/>
        <end position="701"/>
    </location>
</feature>
<reference evidence="6 7" key="1">
    <citation type="journal article" date="2018" name="Elife">
        <title>Firefly genomes illuminate parallel origins of bioluminescence in beetles.</title>
        <authorList>
            <person name="Fallon T.R."/>
            <person name="Lower S.E."/>
            <person name="Chang C.H."/>
            <person name="Bessho-Uehara M."/>
            <person name="Martin G.J."/>
            <person name="Bewick A.J."/>
            <person name="Behringer M."/>
            <person name="Debat H.J."/>
            <person name="Wong I."/>
            <person name="Day J.C."/>
            <person name="Suvorov A."/>
            <person name="Silva C.J."/>
            <person name="Stanger-Hall K.F."/>
            <person name="Hall D.W."/>
            <person name="Schmitz R.J."/>
            <person name="Nelson D.R."/>
            <person name="Lewis S.M."/>
            <person name="Shigenobu S."/>
            <person name="Bybee S.M."/>
            <person name="Larracuente A.M."/>
            <person name="Oba Y."/>
            <person name="Weng J.K."/>
        </authorList>
    </citation>
    <scope>NUCLEOTIDE SEQUENCE [LARGE SCALE GENOMIC DNA]</scope>
    <source>
        <strain evidence="6">1611_PpyrPB1</strain>
        <tissue evidence="6">Whole body</tissue>
    </source>
</reference>
<dbReference type="InterPro" id="IPR036397">
    <property type="entry name" value="RNaseH_sf"/>
</dbReference>
<proteinExistence type="predicted"/>
<dbReference type="InterPro" id="IPR050863">
    <property type="entry name" value="CenT-Element_Derived"/>
</dbReference>
<feature type="compositionally biased region" description="Basic and acidic residues" evidence="4">
    <location>
        <begin position="585"/>
        <end position="606"/>
    </location>
</feature>
<protein>
    <recommendedName>
        <fullName evidence="5">HTH CENPB-type domain-containing protein</fullName>
    </recommendedName>
</protein>
<feature type="compositionally biased region" description="Low complexity" evidence="4">
    <location>
        <begin position="682"/>
        <end position="698"/>
    </location>
</feature>
<dbReference type="Pfam" id="PF03184">
    <property type="entry name" value="DDE_1"/>
    <property type="match status" value="3"/>
</dbReference>
<keyword evidence="3" id="KW-0539">Nucleus</keyword>
<dbReference type="InterPro" id="IPR004875">
    <property type="entry name" value="DDE_SF_endonuclease_dom"/>
</dbReference>
<dbReference type="InterPro" id="IPR006600">
    <property type="entry name" value="HTH_CenpB_DNA-bd_dom"/>
</dbReference>
<dbReference type="PANTHER" id="PTHR19303">
    <property type="entry name" value="TRANSPOSON"/>
    <property type="match status" value="1"/>
</dbReference>
<dbReference type="PANTHER" id="PTHR19303:SF71">
    <property type="entry name" value="ZINC FINGER PHD-TYPE DOMAIN-CONTAINING PROTEIN"/>
    <property type="match status" value="1"/>
</dbReference>
<feature type="compositionally biased region" description="Basic residues" evidence="4">
    <location>
        <begin position="671"/>
        <end position="681"/>
    </location>
</feature>
<dbReference type="GO" id="GO:0005634">
    <property type="term" value="C:nucleus"/>
    <property type="evidence" value="ECO:0007669"/>
    <property type="project" value="UniProtKB-SubCell"/>
</dbReference>
<sequence>MIFPRARENLELLEGTPPDTKLVCHPSGWMYTEIFCPTWFDHFLRHAQPTADQPILLILDGHASHTKNIALLETARKKHVHIICLPPHTSIVITIESPQEYVVKFLRNKGFGFVYPEIDDVSNVQRSDIISRLPKPQTSTKSTSRKSSIIKKTTRANFSQDTLAEAMNKVNSHEMGVNEASREYGISSRTLRRHLKSGSSIVKLGRGPELGPEHEKRLVAHIKSLEKIGFAPDAIAVRSMAYKFAEKLNINHRFSQVQERAGDEWFKRFLYRNKELSIRKSEGLSVARANGMNRKEVGDYFTLLQEICTNNDLFDKPGQIYNVDETGIQINNKPGKVVATKGAKDVYSLTSSEKGENVSLVACCNAEGNYIPPVVIFKGKYKKDEFSDGLPPGSMVFMNQKSSYINAELFLKWFRECFLPKKRPGKALLILDGHTSHCNAIELLDLATENDVVLLCLPSHTTQALQPLDRCFFKPLKTYFFQEAKSWMIQNKDRKLSRTTIARLIGVAWGKSATVANAISGFKACGIHPFNPHAIPDHFFAISDASLENTTQPYQDENFPMPSTPPEPTQQQNLMQAMNEPGPSNREKTVASSAADEKETPSKYLREIQPLPLIPHRVSKRKQSAVELTSPENRVKRRVFSEKKEANASKKAEKNKPCTNVSQRRTQTVSNKKKRVVKPRRQLSSSSDSSLENRVLSSTDDEVSDEGEDFCIECGDYYYTTKSKVDWIQCDKCSGFMVRNRVRKSEKGSFSEDSMREAVNLVNQGMSLRKAAHQTGLNFSTVFRYVKKKTKAQENEEVRMNPNYQVRQIFTREQEETLSHYIVTCARMFYGLPTLEIRRVAYQVAQANSIKYPEKWNHEEMAGVEWLYGFMKRHPMLSVRTPEGCSLSRATAFNEHNVQIFFDNLNKVYESNPAFADGTRVYNLDETATTTVQKPPKVVAEKGIKQVNKCTSAERGVLVTTCCIVNATGNTIPPVMVFPRVHFKNHMISGAPSGTLGLANPSGWMTKALFVEVIQHFIKHTQSSKTHPTLLLLDNHESHLYIKALDLAKENGVTILTFPPHSTNKMQPLDVGVYKPFKTYYNMAVDSWMMKNPGKTLSIYEIAGCVNYAHQRAMTPATIIAAFRKPGIFPYDRNVFSDIDFMSSSVTDRLDPTLKDNSPDNVINPLPSTANIVAPPSSFLSPEKIIGFPKAKDRKTNRTGRRKGKSIIATSTPEKDAIAERENMKVNPAKKRAVTRKLVPITNQSSEESSDGEIEFQESDTSEQFIEEVLNDDYEFEDLQVEPIRGDYVLVEFMTGKNKVLYVGEIIADKDENNEFEIDFLRKSDKISDHFYKPQVADISLVRLTAIKQILPKPTFLGKTNRQKSYMKFGMTFGSLNVH</sequence>